<dbReference type="PANTHER" id="PTHR15081:SF1">
    <property type="entry name" value="NUCLEAR AUTOANTIGENIC SPERM PROTEIN"/>
    <property type="match status" value="1"/>
</dbReference>
<feature type="domain" description="Tetratricopeptide SHNi-TPR" evidence="4">
    <location>
        <begin position="198"/>
        <end position="231"/>
    </location>
</feature>
<dbReference type="OrthoDB" id="5587616at2759"/>
<dbReference type="InterPro" id="IPR019544">
    <property type="entry name" value="Tetratricopeptide_SHNi-TPR_dom"/>
</dbReference>
<dbReference type="GO" id="GO:0006335">
    <property type="term" value="P:DNA replication-dependent chromatin assembly"/>
    <property type="evidence" value="ECO:0007669"/>
    <property type="project" value="TreeGrafter"/>
</dbReference>
<dbReference type="eggNOG" id="KOG4563">
    <property type="taxonomic scope" value="Eukaryota"/>
</dbReference>
<evidence type="ECO:0000313" key="5">
    <source>
        <dbReference type="EMBL" id="GAA93564.1"/>
    </source>
</evidence>
<evidence type="ECO:0000256" key="2">
    <source>
        <dbReference type="ARBA" id="ARBA00022803"/>
    </source>
</evidence>
<dbReference type="Proteomes" id="UP000009131">
    <property type="component" value="Unassembled WGS sequence"/>
</dbReference>
<dbReference type="PANTHER" id="PTHR15081">
    <property type="entry name" value="NUCLEAR AUTOANTIGENIC SPERM PROTEIN NASP -RELATED"/>
    <property type="match status" value="1"/>
</dbReference>
<feature type="compositionally biased region" description="Low complexity" evidence="3">
    <location>
        <begin position="111"/>
        <end position="127"/>
    </location>
</feature>
<evidence type="ECO:0000256" key="1">
    <source>
        <dbReference type="ARBA" id="ARBA00022737"/>
    </source>
</evidence>
<evidence type="ECO:0000256" key="3">
    <source>
        <dbReference type="SAM" id="MobiDB-lite"/>
    </source>
</evidence>
<feature type="compositionally biased region" description="Polar residues" evidence="3">
    <location>
        <begin position="345"/>
        <end position="357"/>
    </location>
</feature>
<dbReference type="EMBL" id="BABT02000007">
    <property type="protein sequence ID" value="GAA93564.1"/>
    <property type="molecule type" value="Genomic_DNA"/>
</dbReference>
<feature type="region of interest" description="Disordered" evidence="3">
    <location>
        <begin position="1"/>
        <end position="37"/>
    </location>
</feature>
<dbReference type="STRING" id="764103.G7DSK4"/>
<reference evidence="5 6" key="2">
    <citation type="journal article" date="2012" name="Open Biol.">
        <title>Characteristics of nucleosomes and linker DNA regions on the genome of the basidiomycete Mixia osmundae revealed by mono- and dinucleosome mapping.</title>
        <authorList>
            <person name="Nishida H."/>
            <person name="Kondo S."/>
            <person name="Matsumoto T."/>
            <person name="Suzuki Y."/>
            <person name="Yoshikawa H."/>
            <person name="Taylor T.D."/>
            <person name="Sugiyama J."/>
        </authorList>
    </citation>
    <scope>NUCLEOTIDE SEQUENCE [LARGE SCALE GENOMIC DNA]</scope>
    <source>
        <strain evidence="6">CBS 9802 / IAM 14324 / JCM 22182 / KY 12970</strain>
    </source>
</reference>
<protein>
    <recommendedName>
        <fullName evidence="4">Tetratricopeptide SHNi-TPR domain-containing protein</fullName>
    </recommendedName>
</protein>
<keyword evidence="6" id="KW-1185">Reference proteome</keyword>
<dbReference type="RefSeq" id="XP_014566530.1">
    <property type="nucleotide sequence ID" value="XM_014711044.1"/>
</dbReference>
<proteinExistence type="predicted"/>
<feature type="region of interest" description="Disordered" evidence="3">
    <location>
        <begin position="344"/>
        <end position="404"/>
    </location>
</feature>
<evidence type="ECO:0000313" key="6">
    <source>
        <dbReference type="Proteomes" id="UP000009131"/>
    </source>
</evidence>
<evidence type="ECO:0000259" key="4">
    <source>
        <dbReference type="Pfam" id="PF10516"/>
    </source>
</evidence>
<feature type="compositionally biased region" description="Acidic residues" evidence="3">
    <location>
        <begin position="134"/>
        <end position="148"/>
    </location>
</feature>
<name>G7DSK4_MIXOS</name>
<feature type="compositionally biased region" description="Basic and acidic residues" evidence="3">
    <location>
        <begin position="380"/>
        <end position="398"/>
    </location>
</feature>
<dbReference type="AlphaFoldDB" id="G7DSK4"/>
<keyword evidence="1" id="KW-0677">Repeat</keyword>
<dbReference type="GO" id="GO:0005654">
    <property type="term" value="C:nucleoplasm"/>
    <property type="evidence" value="ECO:0007669"/>
    <property type="project" value="TreeGrafter"/>
</dbReference>
<sequence length="404" mass="43347">MADSIPTADEVSSFRTVEEAPEAVLPEEKPSVTAETASEAPVNIEALIQLGDKQSALTKYRDAAETYSTAAEALREKHGDLHMASVPVLIRYGRALLRGAIQASGVLGSSAPATAPAEPAQAKQAKPVGKLIELSDDEDDEPEEEAQEEAAPANGEDEDDLSMAWNVLDTVRVTLLRAIDASSSADEKRLHQHTLVRVHELLAEVATEEERFEEAAQEYVAATEIQTIILPDHSRNMASTHYLAALTFEQVISNPAQARDAAVKHAAMAKTILEKRLALLDGRAATAAEREKAEDEAESDDIRPLLSEIDEKINDLKTMEIGAGTAADAILRDALAVTGQADLSKATQPTGPVNSLQVKKKPKAAQATTAKRKASPALEEDSKKQKTGVEDKQAKVEDARDDEA</sequence>
<dbReference type="InParanoid" id="G7DSK4"/>
<dbReference type="Pfam" id="PF10516">
    <property type="entry name" value="SHNi-TPR"/>
    <property type="match status" value="1"/>
</dbReference>
<dbReference type="FunCoup" id="G7DSK4">
    <property type="interactions" value="28"/>
</dbReference>
<keyword evidence="2" id="KW-0802">TPR repeat</keyword>
<dbReference type="GO" id="GO:0034080">
    <property type="term" value="P:CENP-A containing chromatin assembly"/>
    <property type="evidence" value="ECO:0007669"/>
    <property type="project" value="TreeGrafter"/>
</dbReference>
<reference evidence="5 6" key="1">
    <citation type="journal article" date="2011" name="J. Gen. Appl. Microbiol.">
        <title>Draft genome sequencing of the enigmatic basidiomycete Mixia osmundae.</title>
        <authorList>
            <person name="Nishida H."/>
            <person name="Nagatsuka Y."/>
            <person name="Sugiyama J."/>
        </authorList>
    </citation>
    <scope>NUCLEOTIDE SEQUENCE [LARGE SCALE GENOMIC DNA]</scope>
    <source>
        <strain evidence="6">CBS 9802 / IAM 14324 / JCM 22182 / KY 12970</strain>
    </source>
</reference>
<dbReference type="HOGENOM" id="CLU_681663_0_0_1"/>
<dbReference type="GO" id="GO:0042393">
    <property type="term" value="F:histone binding"/>
    <property type="evidence" value="ECO:0007669"/>
    <property type="project" value="TreeGrafter"/>
</dbReference>
<comment type="caution">
    <text evidence="5">The sequence shown here is derived from an EMBL/GenBank/DDBJ whole genome shotgun (WGS) entry which is preliminary data.</text>
</comment>
<accession>G7DSK4</accession>
<dbReference type="Gene3D" id="1.25.40.10">
    <property type="entry name" value="Tetratricopeptide repeat domain"/>
    <property type="match status" value="1"/>
</dbReference>
<dbReference type="InterPro" id="IPR051730">
    <property type="entry name" value="NASP-like"/>
</dbReference>
<dbReference type="SUPFAM" id="SSF48452">
    <property type="entry name" value="TPR-like"/>
    <property type="match status" value="1"/>
</dbReference>
<organism evidence="5 6">
    <name type="scientific">Mixia osmundae (strain CBS 9802 / IAM 14324 / JCM 22182 / KY 12970)</name>
    <dbReference type="NCBI Taxonomy" id="764103"/>
    <lineage>
        <taxon>Eukaryota</taxon>
        <taxon>Fungi</taxon>
        <taxon>Dikarya</taxon>
        <taxon>Basidiomycota</taxon>
        <taxon>Pucciniomycotina</taxon>
        <taxon>Mixiomycetes</taxon>
        <taxon>Mixiales</taxon>
        <taxon>Mixiaceae</taxon>
        <taxon>Mixia</taxon>
    </lineage>
</organism>
<feature type="region of interest" description="Disordered" evidence="3">
    <location>
        <begin position="108"/>
        <end position="160"/>
    </location>
</feature>
<dbReference type="InterPro" id="IPR011990">
    <property type="entry name" value="TPR-like_helical_dom_sf"/>
</dbReference>
<gene>
    <name evidence="5" type="primary">Mo00208</name>
    <name evidence="5" type="ORF">E5Q_00208</name>
</gene>